<protein>
    <recommendedName>
        <fullName evidence="14">Aurora kinase</fullName>
        <ecNumber evidence="14">2.7.11.1</ecNumber>
    </recommendedName>
</protein>
<name>A0A9P0H6J2_NEZVI</name>
<dbReference type="InterPro" id="IPR000719">
    <property type="entry name" value="Prot_kinase_dom"/>
</dbReference>
<evidence type="ECO:0000256" key="12">
    <source>
        <dbReference type="PROSITE-ProRule" id="PRU10141"/>
    </source>
</evidence>
<evidence type="ECO:0000256" key="14">
    <source>
        <dbReference type="RuleBase" id="RU367134"/>
    </source>
</evidence>
<evidence type="ECO:0000256" key="3">
    <source>
        <dbReference type="ARBA" id="ARBA00022679"/>
    </source>
</evidence>
<dbReference type="GO" id="GO:0006325">
    <property type="term" value="P:chromatin organization"/>
    <property type="evidence" value="ECO:0007669"/>
    <property type="project" value="UniProtKB-ARBA"/>
</dbReference>
<gene>
    <name evidence="16" type="ORF">NEZAVI_LOCUS6425</name>
</gene>
<evidence type="ECO:0000313" key="17">
    <source>
        <dbReference type="Proteomes" id="UP001152798"/>
    </source>
</evidence>
<dbReference type="SUPFAM" id="SSF56112">
    <property type="entry name" value="Protein kinase-like (PK-like)"/>
    <property type="match status" value="1"/>
</dbReference>
<dbReference type="InterPro" id="IPR011009">
    <property type="entry name" value="Kinase-like_dom_sf"/>
</dbReference>
<dbReference type="PIRSF" id="PIRSF000654">
    <property type="entry name" value="Integrin-linked_kinase"/>
    <property type="match status" value="1"/>
</dbReference>
<dbReference type="PANTHER" id="PTHR24350">
    <property type="entry name" value="SERINE/THREONINE-PROTEIN KINASE IAL-RELATED"/>
    <property type="match status" value="1"/>
</dbReference>
<comment type="subcellular location">
    <subcellularLocation>
        <location evidence="1">Midbody</location>
    </subcellularLocation>
</comment>
<dbReference type="InterPro" id="IPR017441">
    <property type="entry name" value="Protein_kinase_ATP_BS"/>
</dbReference>
<feature type="active site" description="Proton acceptor" evidence="9">
    <location>
        <position position="177"/>
    </location>
</feature>
<feature type="binding site" evidence="10">
    <location>
        <position position="62"/>
    </location>
    <ligand>
        <name>ATP</name>
        <dbReference type="ChEBI" id="CHEBI:30616"/>
    </ligand>
</feature>
<reference evidence="16" key="1">
    <citation type="submission" date="2022-01" db="EMBL/GenBank/DDBJ databases">
        <authorList>
            <person name="King R."/>
        </authorList>
    </citation>
    <scope>NUCLEOTIDE SEQUENCE</scope>
</reference>
<keyword evidence="3 14" id="KW-0808">Transferase</keyword>
<evidence type="ECO:0000256" key="2">
    <source>
        <dbReference type="ARBA" id="ARBA00022527"/>
    </source>
</evidence>
<dbReference type="GO" id="GO:0000070">
    <property type="term" value="P:mitotic sister chromatid segregation"/>
    <property type="evidence" value="ECO:0007669"/>
    <property type="project" value="UniProtKB-ARBA"/>
</dbReference>
<evidence type="ECO:0000256" key="8">
    <source>
        <dbReference type="ARBA" id="ARBA00048679"/>
    </source>
</evidence>
<proteinExistence type="inferred from homology"/>
<dbReference type="SMART" id="SM00220">
    <property type="entry name" value="S_TKc"/>
    <property type="match status" value="1"/>
</dbReference>
<keyword evidence="6 10" id="KW-0067">ATP-binding</keyword>
<feature type="binding site" evidence="10">
    <location>
        <begin position="130"/>
        <end position="132"/>
    </location>
    <ligand>
        <name>ATP</name>
        <dbReference type="ChEBI" id="CHEBI:30616"/>
    </ligand>
</feature>
<feature type="binding site" evidence="10">
    <location>
        <position position="195"/>
    </location>
    <ligand>
        <name>ATP</name>
        <dbReference type="ChEBI" id="CHEBI:30616"/>
    </ligand>
</feature>
<evidence type="ECO:0000256" key="5">
    <source>
        <dbReference type="ARBA" id="ARBA00022777"/>
    </source>
</evidence>
<keyword evidence="17" id="KW-1185">Reference proteome</keyword>
<dbReference type="GO" id="GO:0032506">
    <property type="term" value="P:cytokinetic process"/>
    <property type="evidence" value="ECO:0007669"/>
    <property type="project" value="UniProtKB-ARBA"/>
</dbReference>
<dbReference type="PROSITE" id="PS50011">
    <property type="entry name" value="PROTEIN_KINASE_DOM"/>
    <property type="match status" value="1"/>
</dbReference>
<dbReference type="AlphaFoldDB" id="A0A9P0H6J2"/>
<evidence type="ECO:0000256" key="1">
    <source>
        <dbReference type="ARBA" id="ARBA00004214"/>
    </source>
</evidence>
<evidence type="ECO:0000256" key="7">
    <source>
        <dbReference type="ARBA" id="ARBA00047899"/>
    </source>
</evidence>
<dbReference type="InterPro" id="IPR030616">
    <property type="entry name" value="Aur-like"/>
</dbReference>
<feature type="cross-link" description="Glycyl lysine isopeptide (Lys-Gly) (interchain with G-Cter in SUMO2)" evidence="11">
    <location>
        <position position="179"/>
    </location>
</feature>
<evidence type="ECO:0000313" key="16">
    <source>
        <dbReference type="EMBL" id="CAH1396333.1"/>
    </source>
</evidence>
<evidence type="ECO:0000256" key="6">
    <source>
        <dbReference type="ARBA" id="ARBA00022840"/>
    </source>
</evidence>
<dbReference type="GO" id="GO:0030261">
    <property type="term" value="P:chromosome condensation"/>
    <property type="evidence" value="ECO:0007669"/>
    <property type="project" value="UniProtKB-ARBA"/>
</dbReference>
<dbReference type="Gene3D" id="1.10.510.10">
    <property type="entry name" value="Transferase(Phosphotransferase) domain 1"/>
    <property type="match status" value="1"/>
</dbReference>
<comment type="similarity">
    <text evidence="14">Belongs to the protein kinase superfamily. Ser/Thr protein kinase family. Aurora subfamily.</text>
</comment>
<dbReference type="PROSITE" id="PS00108">
    <property type="entry name" value="PROTEIN_KINASE_ST"/>
    <property type="match status" value="1"/>
</dbReference>
<comment type="catalytic activity">
    <reaction evidence="7 14">
        <text>L-threonyl-[protein] + ATP = O-phospho-L-threonyl-[protein] + ADP + H(+)</text>
        <dbReference type="Rhea" id="RHEA:46608"/>
        <dbReference type="Rhea" id="RHEA-COMP:11060"/>
        <dbReference type="Rhea" id="RHEA-COMP:11605"/>
        <dbReference type="ChEBI" id="CHEBI:15378"/>
        <dbReference type="ChEBI" id="CHEBI:30013"/>
        <dbReference type="ChEBI" id="CHEBI:30616"/>
        <dbReference type="ChEBI" id="CHEBI:61977"/>
        <dbReference type="ChEBI" id="CHEBI:456216"/>
        <dbReference type="EC" id="2.7.11.1"/>
    </reaction>
</comment>
<dbReference type="FunFam" id="3.30.200.20:FF:000042">
    <property type="entry name" value="Aurora kinase A"/>
    <property type="match status" value="1"/>
</dbReference>
<evidence type="ECO:0000256" key="4">
    <source>
        <dbReference type="ARBA" id="ARBA00022741"/>
    </source>
</evidence>
<dbReference type="CDD" id="cd14007">
    <property type="entry name" value="STKc_Aurora"/>
    <property type="match status" value="1"/>
</dbReference>
<keyword evidence="2 13" id="KW-0723">Serine/threonine-protein kinase</keyword>
<dbReference type="GO" id="GO:0004674">
    <property type="term" value="F:protein serine/threonine kinase activity"/>
    <property type="evidence" value="ECO:0007669"/>
    <property type="project" value="UniProtKB-KW"/>
</dbReference>
<feature type="domain" description="Protein kinase" evidence="15">
    <location>
        <begin position="52"/>
        <end position="305"/>
    </location>
</feature>
<dbReference type="Gene3D" id="3.30.200.20">
    <property type="entry name" value="Phosphorylase Kinase, domain 1"/>
    <property type="match status" value="1"/>
</dbReference>
<feature type="binding site" evidence="10 12">
    <location>
        <position position="81"/>
    </location>
    <ligand>
        <name>ATP</name>
        <dbReference type="ChEBI" id="CHEBI:30616"/>
    </ligand>
</feature>
<evidence type="ECO:0000256" key="13">
    <source>
        <dbReference type="RuleBase" id="RU000304"/>
    </source>
</evidence>
<organism evidence="16 17">
    <name type="scientific">Nezara viridula</name>
    <name type="common">Southern green stink bug</name>
    <name type="synonym">Cimex viridulus</name>
    <dbReference type="NCBI Taxonomy" id="85310"/>
    <lineage>
        <taxon>Eukaryota</taxon>
        <taxon>Metazoa</taxon>
        <taxon>Ecdysozoa</taxon>
        <taxon>Arthropoda</taxon>
        <taxon>Hexapoda</taxon>
        <taxon>Insecta</taxon>
        <taxon>Pterygota</taxon>
        <taxon>Neoptera</taxon>
        <taxon>Paraneoptera</taxon>
        <taxon>Hemiptera</taxon>
        <taxon>Heteroptera</taxon>
        <taxon>Panheteroptera</taxon>
        <taxon>Pentatomomorpha</taxon>
        <taxon>Pentatomoidea</taxon>
        <taxon>Pentatomidae</taxon>
        <taxon>Pentatominae</taxon>
        <taxon>Nezara</taxon>
    </lineage>
</organism>
<dbReference type="FunFam" id="1.10.510.10:FF:000235">
    <property type="entry name" value="Serine/threonine-protein kinase ark1"/>
    <property type="match status" value="1"/>
</dbReference>
<dbReference type="GO" id="GO:0005524">
    <property type="term" value="F:ATP binding"/>
    <property type="evidence" value="ECO:0007669"/>
    <property type="project" value="UniProtKB-UniRule"/>
</dbReference>
<comment type="catalytic activity">
    <reaction evidence="8 14">
        <text>L-seryl-[protein] + ATP = O-phospho-L-seryl-[protein] + ADP + H(+)</text>
        <dbReference type="Rhea" id="RHEA:17989"/>
        <dbReference type="Rhea" id="RHEA-COMP:9863"/>
        <dbReference type="Rhea" id="RHEA-COMP:11604"/>
        <dbReference type="ChEBI" id="CHEBI:15378"/>
        <dbReference type="ChEBI" id="CHEBI:29999"/>
        <dbReference type="ChEBI" id="CHEBI:30616"/>
        <dbReference type="ChEBI" id="CHEBI:83421"/>
        <dbReference type="ChEBI" id="CHEBI:456216"/>
        <dbReference type="EC" id="2.7.11.1"/>
    </reaction>
</comment>
<evidence type="ECO:0000256" key="9">
    <source>
        <dbReference type="PIRSR" id="PIRSR630616-1"/>
    </source>
</evidence>
<dbReference type="Pfam" id="PF00069">
    <property type="entry name" value="Pkinase"/>
    <property type="match status" value="1"/>
</dbReference>
<dbReference type="Proteomes" id="UP001152798">
    <property type="component" value="Chromosome 3"/>
</dbReference>
<evidence type="ECO:0000259" key="15">
    <source>
        <dbReference type="PROSITE" id="PS50011"/>
    </source>
</evidence>
<feature type="binding site" evidence="10">
    <location>
        <begin position="181"/>
        <end position="182"/>
    </location>
    <ligand>
        <name>ATP</name>
        <dbReference type="ChEBI" id="CHEBI:30616"/>
    </ligand>
</feature>
<dbReference type="EMBL" id="OV725079">
    <property type="protein sequence ID" value="CAH1396333.1"/>
    <property type="molecule type" value="Genomic_DNA"/>
</dbReference>
<keyword evidence="5 14" id="KW-0418">Kinase</keyword>
<dbReference type="EC" id="2.7.11.1" evidence="14"/>
<keyword evidence="4 10" id="KW-0547">Nucleotide-binding</keyword>
<sequence>MDKTVVISRNNRDFLNKVPPEYKNEVENATIQMEDIIKSRSGVPPKWTLGDFQIGKPLGRGKFGRVFLAREKRTKYLVALKTLIKMELVKSKMQHQVLREIEIQTHLKHPNILQLLTYFYDDRHIYLVLEYAAQGELFTILQKQKNRRFTEDKAAKYTYQVADALKYCHTKSVMHRDIKPENLLLDINDNVKLADFGWSVHAPSNKRRTVCGTPDYLPPEMLDNQTYSAKVDNWCLGVLCFEFLVGKPPFETPGGNDILYKKIASLQFEYPSFLKNDCRDLISKLLKKDPNARISFDEVMQHHWILRNYKPV</sequence>
<dbReference type="InterPro" id="IPR008271">
    <property type="entry name" value="Ser/Thr_kinase_AS"/>
</dbReference>
<dbReference type="OrthoDB" id="377346at2759"/>
<dbReference type="PROSITE" id="PS00107">
    <property type="entry name" value="PROTEIN_KINASE_ATP"/>
    <property type="match status" value="1"/>
</dbReference>
<evidence type="ECO:0000256" key="10">
    <source>
        <dbReference type="PIRSR" id="PIRSR630616-2"/>
    </source>
</evidence>
<dbReference type="GO" id="GO:0030496">
    <property type="term" value="C:midbody"/>
    <property type="evidence" value="ECO:0007669"/>
    <property type="project" value="UniProtKB-SubCell"/>
</dbReference>
<accession>A0A9P0H6J2</accession>
<evidence type="ECO:0000256" key="11">
    <source>
        <dbReference type="PIRSR" id="PIRSR630616-3"/>
    </source>
</evidence>